<dbReference type="InterPro" id="IPR047760">
    <property type="entry name" value="XaxB-like"/>
</dbReference>
<accession>A0A085VRF2</accession>
<dbReference type="PATRIC" id="fig|317.175.peg.24"/>
<dbReference type="EMBL" id="JPQU01000011">
    <property type="protein sequence ID" value="KFE58015.1"/>
    <property type="molecule type" value="Genomic_DNA"/>
</dbReference>
<evidence type="ECO:0000256" key="1">
    <source>
        <dbReference type="SAM" id="Coils"/>
    </source>
</evidence>
<reference evidence="2 3" key="1">
    <citation type="submission" date="2014-07" db="EMBL/GenBank/DDBJ databases">
        <title>Draft Genome Sequences of Environmental Pseudomonas syringae strains.</title>
        <authorList>
            <person name="Baltrus D.A."/>
            <person name="Berge O."/>
            <person name="Morris C."/>
        </authorList>
    </citation>
    <scope>NUCLEOTIDE SEQUENCE [LARGE SCALE GENOMIC DNA]</scope>
    <source>
        <strain evidence="2 3">GAW0119</strain>
    </source>
</reference>
<dbReference type="AlphaFoldDB" id="A0A085VRF2"/>
<dbReference type="NCBIfam" id="NF033927">
    <property type="entry name" value="alph_xenorhab_B"/>
    <property type="match status" value="1"/>
</dbReference>
<sequence>MPTINVSPTTFEPFDLLALQQAKTNCNNKWIDVQTFHGKTNYLVDFHNKVRAVNSAINEAEFHLPDNALKIYMDLTFKVSSVNNFQEELAEASDEEDREYILKGIANLVSKATTKTRDYTVGLASRLQPLNASISRSALQLRLEACEGEALQVPEDIAKLQEKKAVLDGEFATLTSAINALDSTPLPETSKETTLNPATLAALGLTAPQLAAAQAALDLLQKALRELNAALNYLGLISLRDSLSQRINKVLEDIAKTRLEQAQINDRIRLIEAIQGFDDERTSFVNEFSTIVTSLNSFLAEAANIASDDVLGEQFVQNANALITYLKPIR</sequence>
<dbReference type="OrthoDB" id="6832077at2"/>
<protein>
    <recommendedName>
        <fullName evidence="4">Binary cytotoxin component</fullName>
    </recommendedName>
</protein>
<feature type="coiled-coil region" evidence="1">
    <location>
        <begin position="210"/>
        <end position="260"/>
    </location>
</feature>
<comment type="caution">
    <text evidence="2">The sequence shown here is derived from an EMBL/GenBank/DDBJ whole genome shotgun (WGS) entry which is preliminary data.</text>
</comment>
<keyword evidence="1" id="KW-0175">Coiled coil</keyword>
<gene>
    <name evidence="2" type="ORF">IV01_00100</name>
</gene>
<name>A0A085VRF2_PSESX</name>
<evidence type="ECO:0008006" key="4">
    <source>
        <dbReference type="Google" id="ProtNLM"/>
    </source>
</evidence>
<proteinExistence type="predicted"/>
<dbReference type="Proteomes" id="UP000028631">
    <property type="component" value="Unassembled WGS sequence"/>
</dbReference>
<keyword evidence="3" id="KW-1185">Reference proteome</keyword>
<dbReference type="RefSeq" id="WP_032624846.1">
    <property type="nucleotide sequence ID" value="NZ_JPQU01000011.1"/>
</dbReference>
<organism evidence="2 3">
    <name type="scientific">Pseudomonas syringae</name>
    <dbReference type="NCBI Taxonomy" id="317"/>
    <lineage>
        <taxon>Bacteria</taxon>
        <taxon>Pseudomonadati</taxon>
        <taxon>Pseudomonadota</taxon>
        <taxon>Gammaproteobacteria</taxon>
        <taxon>Pseudomonadales</taxon>
        <taxon>Pseudomonadaceae</taxon>
        <taxon>Pseudomonas</taxon>
    </lineage>
</organism>
<evidence type="ECO:0000313" key="3">
    <source>
        <dbReference type="Proteomes" id="UP000028631"/>
    </source>
</evidence>
<evidence type="ECO:0000313" key="2">
    <source>
        <dbReference type="EMBL" id="KFE58015.1"/>
    </source>
</evidence>